<evidence type="ECO:0008006" key="3">
    <source>
        <dbReference type="Google" id="ProtNLM"/>
    </source>
</evidence>
<dbReference type="KEGG" id="abat:CFX1CAM_0047"/>
<dbReference type="RefSeq" id="WP_087861071.1">
    <property type="nucleotide sequence ID" value="NZ_LT859958.1"/>
</dbReference>
<dbReference type="Proteomes" id="UP000195514">
    <property type="component" value="Chromosome I"/>
</dbReference>
<name>A0A1Y6K0D0_9CHLR</name>
<gene>
    <name evidence="1" type="ORF">CFX1CAM_0047</name>
</gene>
<keyword evidence="2" id="KW-1185">Reference proteome</keyword>
<evidence type="ECO:0000313" key="1">
    <source>
        <dbReference type="EMBL" id="SMX53113.1"/>
    </source>
</evidence>
<dbReference type="OrthoDB" id="161523at2"/>
<reference evidence="2" key="1">
    <citation type="submission" date="2017-05" db="EMBL/GenBank/DDBJ databases">
        <authorList>
            <person name="Kirkegaard R."/>
            <person name="Mcilroy J S."/>
        </authorList>
    </citation>
    <scope>NUCLEOTIDE SEQUENCE [LARGE SCALE GENOMIC DNA]</scope>
</reference>
<evidence type="ECO:0000313" key="2">
    <source>
        <dbReference type="Proteomes" id="UP000195514"/>
    </source>
</evidence>
<dbReference type="AlphaFoldDB" id="A0A1Y6K0D0"/>
<dbReference type="EMBL" id="LT859958">
    <property type="protein sequence ID" value="SMX53113.1"/>
    <property type="molecule type" value="Genomic_DNA"/>
</dbReference>
<proteinExistence type="predicted"/>
<organism evidence="1 2">
    <name type="scientific">Candidatus Brevifilum fermentans</name>
    <dbReference type="NCBI Taxonomy" id="1986204"/>
    <lineage>
        <taxon>Bacteria</taxon>
        <taxon>Bacillati</taxon>
        <taxon>Chloroflexota</taxon>
        <taxon>Anaerolineae</taxon>
        <taxon>Anaerolineales</taxon>
        <taxon>Anaerolineaceae</taxon>
        <taxon>Candidatus Brevifilum</taxon>
    </lineage>
</organism>
<accession>A0A1Y6K0D0</accession>
<sequence length="100" mass="11594">MNVKVIMSWDIKEGQEQEYFEFVVRHFMPGVQKMGMAISDAWVTIYGDHPQILVSAVVPGLQKAQHIIHSEDWERLNNNLLVFVENYQLKMAPLEGGFQF</sequence>
<protein>
    <recommendedName>
        <fullName evidence="3">DUF3303 domain-containing protein</fullName>
    </recommendedName>
</protein>